<keyword evidence="3 6" id="KW-1133">Transmembrane helix</keyword>
<evidence type="ECO:0000256" key="2">
    <source>
        <dbReference type="ARBA" id="ARBA00022692"/>
    </source>
</evidence>
<dbReference type="GO" id="GO:0022857">
    <property type="term" value="F:transmembrane transporter activity"/>
    <property type="evidence" value="ECO:0007669"/>
    <property type="project" value="InterPro"/>
</dbReference>
<proteinExistence type="predicted"/>
<dbReference type="InterPro" id="IPR036259">
    <property type="entry name" value="MFS_trans_sf"/>
</dbReference>
<accession>A0A3E2HK73</accession>
<feature type="transmembrane region" description="Helical" evidence="6">
    <location>
        <begin position="99"/>
        <end position="119"/>
    </location>
</feature>
<reference evidence="8 9" key="1">
    <citation type="submission" date="2018-05" db="EMBL/GenBank/DDBJ databases">
        <title>Draft genome sequence of Scytalidium lignicola DSM 105466, a ubiquitous saprotrophic fungus.</title>
        <authorList>
            <person name="Buettner E."/>
            <person name="Gebauer A.M."/>
            <person name="Hofrichter M."/>
            <person name="Liers C."/>
            <person name="Kellner H."/>
        </authorList>
    </citation>
    <scope>NUCLEOTIDE SEQUENCE [LARGE SCALE GENOMIC DNA]</scope>
    <source>
        <strain evidence="8 9">DSM 105466</strain>
    </source>
</reference>
<dbReference type="InterPro" id="IPR020846">
    <property type="entry name" value="MFS_dom"/>
</dbReference>
<gene>
    <name evidence="8" type="ORF">B7463_g2535</name>
</gene>
<feature type="transmembrane region" description="Helical" evidence="6">
    <location>
        <begin position="166"/>
        <end position="185"/>
    </location>
</feature>
<dbReference type="PANTHER" id="PTHR23502">
    <property type="entry name" value="MAJOR FACILITATOR SUPERFAMILY"/>
    <property type="match status" value="1"/>
</dbReference>
<feature type="transmembrane region" description="Helical" evidence="6">
    <location>
        <begin position="436"/>
        <end position="459"/>
    </location>
</feature>
<evidence type="ECO:0000313" key="8">
    <source>
        <dbReference type="EMBL" id="RFU33790.1"/>
    </source>
</evidence>
<evidence type="ECO:0000256" key="3">
    <source>
        <dbReference type="ARBA" id="ARBA00022989"/>
    </source>
</evidence>
<dbReference type="OMA" id="FWFPDML"/>
<dbReference type="STRING" id="5539.A0A3E2HK73"/>
<feature type="transmembrane region" description="Helical" evidence="6">
    <location>
        <begin position="225"/>
        <end position="248"/>
    </location>
</feature>
<dbReference type="PANTHER" id="PTHR23502:SF2">
    <property type="entry name" value="TRANSPORTER, PUTATIVE (AFU_ORTHOLOGUE AFUA_2G08910)-RELATED"/>
    <property type="match status" value="1"/>
</dbReference>
<feature type="transmembrane region" description="Helical" evidence="6">
    <location>
        <begin position="502"/>
        <end position="523"/>
    </location>
</feature>
<feature type="non-terminal residue" evidence="8">
    <location>
        <position position="535"/>
    </location>
</feature>
<dbReference type="GO" id="GO:0005886">
    <property type="term" value="C:plasma membrane"/>
    <property type="evidence" value="ECO:0007669"/>
    <property type="project" value="TreeGrafter"/>
</dbReference>
<feature type="transmembrane region" description="Helical" evidence="6">
    <location>
        <begin position="405"/>
        <end position="424"/>
    </location>
</feature>
<comment type="caution">
    <text evidence="8">The sequence shown here is derived from an EMBL/GenBank/DDBJ whole genome shotgun (WGS) entry which is preliminary data.</text>
</comment>
<dbReference type="FunFam" id="1.20.1250.20:FF:000318">
    <property type="entry name" value="MFS multidrug transporter, putative"/>
    <property type="match status" value="1"/>
</dbReference>
<feature type="transmembrane region" description="Helical" evidence="6">
    <location>
        <begin position="131"/>
        <end position="154"/>
    </location>
</feature>
<evidence type="ECO:0000256" key="5">
    <source>
        <dbReference type="SAM" id="MobiDB-lite"/>
    </source>
</evidence>
<protein>
    <recommendedName>
        <fullName evidence="7">Major facilitator superfamily (MFS) profile domain-containing protein</fullName>
    </recommendedName>
</protein>
<feature type="transmembrane region" description="Helical" evidence="6">
    <location>
        <begin position="471"/>
        <end position="490"/>
    </location>
</feature>
<dbReference type="Proteomes" id="UP000258309">
    <property type="component" value="Unassembled WGS sequence"/>
</dbReference>
<evidence type="ECO:0000256" key="1">
    <source>
        <dbReference type="ARBA" id="ARBA00004141"/>
    </source>
</evidence>
<keyword evidence="4 6" id="KW-0472">Membrane</keyword>
<evidence type="ECO:0000313" key="9">
    <source>
        <dbReference type="Proteomes" id="UP000258309"/>
    </source>
</evidence>
<keyword evidence="9" id="KW-1185">Reference proteome</keyword>
<organism evidence="8 9">
    <name type="scientific">Scytalidium lignicola</name>
    <name type="common">Hyphomycete</name>
    <dbReference type="NCBI Taxonomy" id="5539"/>
    <lineage>
        <taxon>Eukaryota</taxon>
        <taxon>Fungi</taxon>
        <taxon>Dikarya</taxon>
        <taxon>Ascomycota</taxon>
        <taxon>Pezizomycotina</taxon>
        <taxon>Leotiomycetes</taxon>
        <taxon>Leotiomycetes incertae sedis</taxon>
        <taxon>Scytalidium</taxon>
    </lineage>
</organism>
<evidence type="ECO:0000259" key="7">
    <source>
        <dbReference type="PROSITE" id="PS50850"/>
    </source>
</evidence>
<comment type="subcellular location">
    <subcellularLocation>
        <location evidence="1">Membrane</location>
        <topology evidence="1">Multi-pass membrane protein</topology>
    </subcellularLocation>
</comment>
<dbReference type="EMBL" id="NCSJ02000030">
    <property type="protein sequence ID" value="RFU33790.1"/>
    <property type="molecule type" value="Genomic_DNA"/>
</dbReference>
<feature type="transmembrane region" description="Helical" evidence="6">
    <location>
        <begin position="363"/>
        <end position="384"/>
    </location>
</feature>
<feature type="non-terminal residue" evidence="8">
    <location>
        <position position="1"/>
    </location>
</feature>
<feature type="region of interest" description="Disordered" evidence="5">
    <location>
        <begin position="1"/>
        <end position="30"/>
    </location>
</feature>
<feature type="transmembrane region" description="Helical" evidence="6">
    <location>
        <begin position="330"/>
        <end position="351"/>
    </location>
</feature>
<name>A0A3E2HK73_SCYLI</name>
<keyword evidence="2 6" id="KW-0812">Transmembrane</keyword>
<evidence type="ECO:0000256" key="6">
    <source>
        <dbReference type="SAM" id="Phobius"/>
    </source>
</evidence>
<dbReference type="InterPro" id="IPR011701">
    <property type="entry name" value="MFS"/>
</dbReference>
<dbReference type="Pfam" id="PF07690">
    <property type="entry name" value="MFS_1"/>
    <property type="match status" value="1"/>
</dbReference>
<dbReference type="OrthoDB" id="2585655at2759"/>
<dbReference type="AlphaFoldDB" id="A0A3E2HK73"/>
<feature type="domain" description="Major facilitator superfamily (MFS) profile" evidence="7">
    <location>
        <begin position="100"/>
        <end position="526"/>
    </location>
</feature>
<dbReference type="PROSITE" id="PS50850">
    <property type="entry name" value="MFS"/>
    <property type="match status" value="1"/>
</dbReference>
<sequence>MAADSIAVSHPEVHSDTSATVARETPTDGGALSVADGDIVIEKEHAFAAGQHLENGKAGDLSPEHRDYLLARHGTLDLEPLPSMDPADPLNWPSWKKNVNLILISFHAMTTTFIAAGIVPAYEMLSIDLGISITGASYLTSIQIIVLGVSPLFWKPISNRFGRRPIWLISTIGSLVCNVGCAKSHTYATQIITRILVSFFISPAIALSSVVVTETFFARERGQKMGVWTLMVTLGPPVGPFIMGFVAYHTDSWVWIYWIYAIINGVQFILYFFFSPETLYVHNSSVAAEKSLFRREYLNFGKIGPNPLSLRDFFTPIALFTYPNILIPTIAYSLIFGFCSVFLVVEIPSIFTPRFGLNPQEIGLQYIGLIIGSVLGEQLGGRGSDWWMSRKARKLGTSRHVEPEYRIWISYVGFATVICGLVVYCIQLDKLQAYNVTPIIGVAIATFGNQIITTVLVTYTVDSHHEHAASIGVFINLVRSTWGFIGPFWFPDMVANCGLKGTAGLMAGIVFIFTVLPTVFVQWKGKKLREWKAKR</sequence>
<dbReference type="Gene3D" id="1.20.1250.20">
    <property type="entry name" value="MFS general substrate transporter like domains"/>
    <property type="match status" value="1"/>
</dbReference>
<dbReference type="SUPFAM" id="SSF103473">
    <property type="entry name" value="MFS general substrate transporter"/>
    <property type="match status" value="1"/>
</dbReference>
<evidence type="ECO:0000256" key="4">
    <source>
        <dbReference type="ARBA" id="ARBA00023136"/>
    </source>
</evidence>
<feature type="transmembrane region" description="Helical" evidence="6">
    <location>
        <begin position="254"/>
        <end position="274"/>
    </location>
</feature>
<feature type="transmembrane region" description="Helical" evidence="6">
    <location>
        <begin position="191"/>
        <end position="213"/>
    </location>
</feature>